<evidence type="ECO:0000256" key="1">
    <source>
        <dbReference type="SAM" id="Phobius"/>
    </source>
</evidence>
<reference evidence="2 4" key="1">
    <citation type="journal article" date="2014" name="ISME J.">
        <title>Trehalose/2-sulfotrehalose biosynthesis and glycine-betaine uptake are widely spread mechanisms for osmoadaptation in the Halobacteriales.</title>
        <authorList>
            <person name="Youssef N.H."/>
            <person name="Savage-Ashlock K.N."/>
            <person name="McCully A.L."/>
            <person name="Luedtke B."/>
            <person name="Shaw E.I."/>
            <person name="Hoff W.D."/>
            <person name="Elshahed M.S."/>
        </authorList>
    </citation>
    <scope>NUCLEOTIDE SEQUENCE [LARGE SCALE GENOMIC DNA]</scope>
    <source>
        <strain evidence="2 4">DX253</strain>
    </source>
</reference>
<feature type="transmembrane region" description="Helical" evidence="1">
    <location>
        <begin position="51"/>
        <end position="71"/>
    </location>
</feature>
<gene>
    <name evidence="3" type="ORF">SAMN05444342_1816</name>
    <name evidence="2" type="ORF">ZOD2009_03380</name>
</gene>
<evidence type="ECO:0000313" key="2">
    <source>
        <dbReference type="EMBL" id="EFW94153.1"/>
    </source>
</evidence>
<dbReference type="Proteomes" id="UP000184203">
    <property type="component" value="Unassembled WGS sequence"/>
</dbReference>
<dbReference type="RefSeq" id="WP_007977019.1">
    <property type="nucleotide sequence ID" value="NZ_AEMG01000002.1"/>
</dbReference>
<name>E7QNN6_HALPU</name>
<protein>
    <submittedName>
        <fullName evidence="2">Uncharacterized protein</fullName>
    </submittedName>
</protein>
<keyword evidence="1" id="KW-1133">Transmembrane helix</keyword>
<feature type="transmembrane region" description="Helical" evidence="1">
    <location>
        <begin position="28"/>
        <end position="45"/>
    </location>
</feature>
<organism evidence="2 4">
    <name type="scientific">Haladaptatus paucihalophilus DX253</name>
    <dbReference type="NCBI Taxonomy" id="797209"/>
    <lineage>
        <taxon>Archaea</taxon>
        <taxon>Methanobacteriati</taxon>
        <taxon>Methanobacteriota</taxon>
        <taxon>Stenosarchaea group</taxon>
        <taxon>Halobacteria</taxon>
        <taxon>Halobacteriales</taxon>
        <taxon>Haladaptataceae</taxon>
        <taxon>Haladaptatus</taxon>
    </lineage>
</organism>
<evidence type="ECO:0000313" key="4">
    <source>
        <dbReference type="Proteomes" id="UP000003751"/>
    </source>
</evidence>
<dbReference type="EMBL" id="AEMG01000002">
    <property type="protein sequence ID" value="EFW94153.1"/>
    <property type="molecule type" value="Genomic_DNA"/>
</dbReference>
<dbReference type="Proteomes" id="UP000003751">
    <property type="component" value="Unassembled WGS sequence"/>
</dbReference>
<evidence type="ECO:0000313" key="5">
    <source>
        <dbReference type="Proteomes" id="UP000184203"/>
    </source>
</evidence>
<keyword evidence="5" id="KW-1185">Reference proteome</keyword>
<dbReference type="OrthoDB" id="248401at2157"/>
<accession>E7QNN6</accession>
<reference evidence="5" key="3">
    <citation type="submission" date="2016-11" db="EMBL/GenBank/DDBJ databases">
        <authorList>
            <person name="Varghese N."/>
            <person name="Submissions S."/>
        </authorList>
    </citation>
    <scope>NUCLEOTIDE SEQUENCE [LARGE SCALE GENOMIC DNA]</scope>
    <source>
        <strain evidence="5">DX253</strain>
    </source>
</reference>
<dbReference type="PATRIC" id="fig|797209.4.peg.663"/>
<reference evidence="3" key="2">
    <citation type="submission" date="2016-11" db="EMBL/GenBank/DDBJ databases">
        <authorList>
            <person name="Jaros S."/>
            <person name="Januszkiewicz K."/>
            <person name="Wedrychowicz H."/>
        </authorList>
    </citation>
    <scope>NUCLEOTIDE SEQUENCE [LARGE SCALE GENOMIC DNA]</scope>
    <source>
        <strain evidence="3">DX253</strain>
    </source>
</reference>
<dbReference type="EMBL" id="FRAN01000002">
    <property type="protein sequence ID" value="SHK60136.1"/>
    <property type="molecule type" value="Genomic_DNA"/>
</dbReference>
<proteinExistence type="predicted"/>
<keyword evidence="1" id="KW-0812">Transmembrane</keyword>
<evidence type="ECO:0000313" key="3">
    <source>
        <dbReference type="EMBL" id="SHK60136.1"/>
    </source>
</evidence>
<sequence>MSPDTPASPSSRSFGPLLVLRRSLGRHLFGLFLAFIAVEIIDWAIDPHTVPTSGVIYGAIGVFVLCNGLYVGGVRIR</sequence>
<dbReference type="AlphaFoldDB" id="E7QNN6"/>
<keyword evidence="1" id="KW-0472">Membrane</keyword>